<accession>A0AAV7QQ46</accession>
<keyword evidence="2" id="KW-1185">Reference proteome</keyword>
<name>A0AAV7QQ46_PLEWA</name>
<gene>
    <name evidence="1" type="ORF">NDU88_006854</name>
</gene>
<dbReference type="Proteomes" id="UP001066276">
    <property type="component" value="Chromosome 6"/>
</dbReference>
<evidence type="ECO:0000313" key="1">
    <source>
        <dbReference type="EMBL" id="KAJ1140503.1"/>
    </source>
</evidence>
<proteinExistence type="predicted"/>
<organism evidence="1 2">
    <name type="scientific">Pleurodeles waltl</name>
    <name type="common">Iberian ribbed newt</name>
    <dbReference type="NCBI Taxonomy" id="8319"/>
    <lineage>
        <taxon>Eukaryota</taxon>
        <taxon>Metazoa</taxon>
        <taxon>Chordata</taxon>
        <taxon>Craniata</taxon>
        <taxon>Vertebrata</taxon>
        <taxon>Euteleostomi</taxon>
        <taxon>Amphibia</taxon>
        <taxon>Batrachia</taxon>
        <taxon>Caudata</taxon>
        <taxon>Salamandroidea</taxon>
        <taxon>Salamandridae</taxon>
        <taxon>Pleurodelinae</taxon>
        <taxon>Pleurodeles</taxon>
    </lineage>
</organism>
<dbReference type="AlphaFoldDB" id="A0AAV7QQ46"/>
<protein>
    <submittedName>
        <fullName evidence="1">Uncharacterized protein</fullName>
    </submittedName>
</protein>
<comment type="caution">
    <text evidence="1">The sequence shown here is derived from an EMBL/GenBank/DDBJ whole genome shotgun (WGS) entry which is preliminary data.</text>
</comment>
<evidence type="ECO:0000313" key="2">
    <source>
        <dbReference type="Proteomes" id="UP001066276"/>
    </source>
</evidence>
<reference evidence="1" key="1">
    <citation type="journal article" date="2022" name="bioRxiv">
        <title>Sequencing and chromosome-scale assembly of the giantPleurodeles waltlgenome.</title>
        <authorList>
            <person name="Brown T."/>
            <person name="Elewa A."/>
            <person name="Iarovenko S."/>
            <person name="Subramanian E."/>
            <person name="Araus A.J."/>
            <person name="Petzold A."/>
            <person name="Susuki M."/>
            <person name="Suzuki K.-i.T."/>
            <person name="Hayashi T."/>
            <person name="Toyoda A."/>
            <person name="Oliveira C."/>
            <person name="Osipova E."/>
            <person name="Leigh N.D."/>
            <person name="Simon A."/>
            <person name="Yun M.H."/>
        </authorList>
    </citation>
    <scope>NUCLEOTIDE SEQUENCE</scope>
    <source>
        <strain evidence="1">20211129_DDA</strain>
        <tissue evidence="1">Liver</tissue>
    </source>
</reference>
<sequence>MAEGRLDLIMRLFVVGLQTAKLYVTGMEILANKSVCSSGHVAADKLCQWAIAECSVGRQDLRFAQQMAVMADVLDLLNAELTL</sequence>
<dbReference type="EMBL" id="JANPWB010000010">
    <property type="protein sequence ID" value="KAJ1140503.1"/>
    <property type="molecule type" value="Genomic_DNA"/>
</dbReference>